<organism evidence="2 3">
    <name type="scientific">Dyadobacter sandarakinus</name>
    <dbReference type="NCBI Taxonomy" id="2747268"/>
    <lineage>
        <taxon>Bacteria</taxon>
        <taxon>Pseudomonadati</taxon>
        <taxon>Bacteroidota</taxon>
        <taxon>Cytophagia</taxon>
        <taxon>Cytophagales</taxon>
        <taxon>Spirosomataceae</taxon>
        <taxon>Dyadobacter</taxon>
    </lineage>
</organism>
<dbReference type="Proteomes" id="UP000612680">
    <property type="component" value="Chromosome"/>
</dbReference>
<keyword evidence="3" id="KW-1185">Reference proteome</keyword>
<dbReference type="RefSeq" id="WP_204662609.1">
    <property type="nucleotide sequence ID" value="NZ_CP056775.1"/>
</dbReference>
<name>A0ABX7I7D7_9BACT</name>
<gene>
    <name evidence="2" type="ORF">HWI92_08235</name>
</gene>
<evidence type="ECO:0000313" key="2">
    <source>
        <dbReference type="EMBL" id="QRR00891.1"/>
    </source>
</evidence>
<dbReference type="EMBL" id="CP056775">
    <property type="protein sequence ID" value="QRR00891.1"/>
    <property type="molecule type" value="Genomic_DNA"/>
</dbReference>
<feature type="compositionally biased region" description="Basic residues" evidence="1">
    <location>
        <begin position="124"/>
        <end position="138"/>
    </location>
</feature>
<feature type="region of interest" description="Disordered" evidence="1">
    <location>
        <begin position="115"/>
        <end position="138"/>
    </location>
</feature>
<evidence type="ECO:0000256" key="1">
    <source>
        <dbReference type="SAM" id="MobiDB-lite"/>
    </source>
</evidence>
<accession>A0ABX7I7D7</accession>
<evidence type="ECO:0000313" key="3">
    <source>
        <dbReference type="Proteomes" id="UP000612680"/>
    </source>
</evidence>
<sequence length="138" mass="15407">MASRAAANWKQLEAALSTNGIAILYKYKSGTDHVEGVSFEKNGTVLKGSKIDRSMSFRALDSRLRNNAQRQVVIGHRMWVAGGPQPKLAEEQTPGHLMPHQPEEDLLKNLMDPVNQQEATNPALRKKQKRKKSIGLHL</sequence>
<protein>
    <submittedName>
        <fullName evidence="2">Uncharacterized protein</fullName>
    </submittedName>
</protein>
<proteinExistence type="predicted"/>
<reference evidence="2 3" key="1">
    <citation type="submission" date="2020-06" db="EMBL/GenBank/DDBJ databases">
        <title>Dyadobacter sandarakinus sp. nov., isolated from the soil of the Arctic Yellow River Station.</title>
        <authorList>
            <person name="Zhang Y."/>
            <person name="Peng F."/>
        </authorList>
    </citation>
    <scope>NUCLEOTIDE SEQUENCE [LARGE SCALE GENOMIC DNA]</scope>
    <source>
        <strain evidence="2 3">Q3-56</strain>
    </source>
</reference>